<dbReference type="GO" id="GO:0140662">
    <property type="term" value="F:ATP-dependent protein folding chaperone"/>
    <property type="evidence" value="ECO:0007669"/>
    <property type="project" value="InterPro"/>
</dbReference>
<evidence type="ECO:0000256" key="1">
    <source>
        <dbReference type="ARBA" id="ARBA00008020"/>
    </source>
</evidence>
<protein>
    <submittedName>
        <fullName evidence="5">Uncharacterized protein</fullName>
    </submittedName>
</protein>
<dbReference type="SUPFAM" id="SSF48592">
    <property type="entry name" value="GroEL equatorial domain-like"/>
    <property type="match status" value="1"/>
</dbReference>
<evidence type="ECO:0000256" key="2">
    <source>
        <dbReference type="ARBA" id="ARBA00022741"/>
    </source>
</evidence>
<dbReference type="EMBL" id="HG739233">
    <property type="protein sequence ID" value="CDP17246.1"/>
    <property type="molecule type" value="Genomic_DNA"/>
</dbReference>
<dbReference type="AlphaFoldDB" id="A0A068V9E8"/>
<dbReference type="Gene3D" id="3.30.260.10">
    <property type="entry name" value="TCP-1-like chaperonin intermediate domain"/>
    <property type="match status" value="1"/>
</dbReference>
<evidence type="ECO:0000256" key="4">
    <source>
        <dbReference type="ARBA" id="ARBA00023186"/>
    </source>
</evidence>
<accession>A0A068V9E8</accession>
<dbReference type="PROSITE" id="PS00995">
    <property type="entry name" value="TCP1_3"/>
    <property type="match status" value="1"/>
</dbReference>
<dbReference type="InterPro" id="IPR027413">
    <property type="entry name" value="GROEL-like_equatorial_sf"/>
</dbReference>
<dbReference type="GO" id="GO:0051082">
    <property type="term" value="F:unfolded protein binding"/>
    <property type="evidence" value="ECO:0007669"/>
    <property type="project" value="InterPro"/>
</dbReference>
<dbReference type="Proteomes" id="UP000295252">
    <property type="component" value="Chromosome II"/>
</dbReference>
<dbReference type="InParanoid" id="A0A068V9E8"/>
<dbReference type="SUPFAM" id="SSF52029">
    <property type="entry name" value="GroEL apical domain-like"/>
    <property type="match status" value="1"/>
</dbReference>
<dbReference type="GO" id="GO:0016887">
    <property type="term" value="F:ATP hydrolysis activity"/>
    <property type="evidence" value="ECO:0007669"/>
    <property type="project" value="InterPro"/>
</dbReference>
<keyword evidence="4" id="KW-0143">Chaperone</keyword>
<gene>
    <name evidence="5" type="ORF">GSCOC_T00013658001</name>
</gene>
<dbReference type="InterPro" id="IPR027409">
    <property type="entry name" value="GroEL-like_apical_dom_sf"/>
</dbReference>
<dbReference type="Gene3D" id="3.50.7.10">
    <property type="entry name" value="GroEL"/>
    <property type="match status" value="1"/>
</dbReference>
<dbReference type="Pfam" id="PF00118">
    <property type="entry name" value="Cpn60_TCP1"/>
    <property type="match status" value="1"/>
</dbReference>
<evidence type="ECO:0000256" key="3">
    <source>
        <dbReference type="ARBA" id="ARBA00022840"/>
    </source>
</evidence>
<dbReference type="STRING" id="49390.A0A068V9E8"/>
<dbReference type="InterPro" id="IPR027410">
    <property type="entry name" value="TCP-1-like_intermed_sf"/>
</dbReference>
<comment type="similarity">
    <text evidence="1">Belongs to the TCP-1 chaperonin family.</text>
</comment>
<dbReference type="InterPro" id="IPR017998">
    <property type="entry name" value="Chaperone_TCP-1"/>
</dbReference>
<name>A0A068V9E8_COFCA</name>
<dbReference type="Gene3D" id="1.10.560.10">
    <property type="entry name" value="GroEL-like equatorial domain"/>
    <property type="match status" value="1"/>
</dbReference>
<sequence length="271" mass="30258">MAVEKFFKDEATEEKGERFRIASFVGAMAIADLVKTTLGPKGMLCQGINLTMAYDISKVQDDEVGDGTASVVVLAGELLLEAEKLVNTKIHPMTIISGYRMAAECAWNALLEKFLILLLLDSAEIFKLDLMKIAMTTLNSKILSQYKEHFANIAVDAVMRLKGSTNVEAIQIIKKTWRFTKGFTYCLLCCRFALEKKIGIDQSKRIENAKILVANIATDTDKVKIYGARVHVDSMSKVADIKGSEKEKMREKVQKIIAYGKNCLLVLEYLQ</sequence>
<keyword evidence="3" id="KW-0067">ATP-binding</keyword>
<reference evidence="6" key="1">
    <citation type="journal article" date="2014" name="Science">
        <title>The coffee genome provides insight into the convergent evolution of caffeine biosynthesis.</title>
        <authorList>
            <person name="Denoeud F."/>
            <person name="Carretero-Paulet L."/>
            <person name="Dereeper A."/>
            <person name="Droc G."/>
            <person name="Guyot R."/>
            <person name="Pietrella M."/>
            <person name="Zheng C."/>
            <person name="Alberti A."/>
            <person name="Anthony F."/>
            <person name="Aprea G."/>
            <person name="Aury J.M."/>
            <person name="Bento P."/>
            <person name="Bernard M."/>
            <person name="Bocs S."/>
            <person name="Campa C."/>
            <person name="Cenci A."/>
            <person name="Combes M.C."/>
            <person name="Crouzillat D."/>
            <person name="Da Silva C."/>
            <person name="Daddiego L."/>
            <person name="De Bellis F."/>
            <person name="Dussert S."/>
            <person name="Garsmeur O."/>
            <person name="Gayraud T."/>
            <person name="Guignon V."/>
            <person name="Jahn K."/>
            <person name="Jamilloux V."/>
            <person name="Joet T."/>
            <person name="Labadie K."/>
            <person name="Lan T."/>
            <person name="Leclercq J."/>
            <person name="Lepelley M."/>
            <person name="Leroy T."/>
            <person name="Li L.T."/>
            <person name="Librado P."/>
            <person name="Lopez L."/>
            <person name="Munoz A."/>
            <person name="Noel B."/>
            <person name="Pallavicini A."/>
            <person name="Perrotta G."/>
            <person name="Poncet V."/>
            <person name="Pot D."/>
            <person name="Priyono X."/>
            <person name="Rigoreau M."/>
            <person name="Rouard M."/>
            <person name="Rozas J."/>
            <person name="Tranchant-Dubreuil C."/>
            <person name="VanBuren R."/>
            <person name="Zhang Q."/>
            <person name="Andrade A.C."/>
            <person name="Argout X."/>
            <person name="Bertrand B."/>
            <person name="de Kochko A."/>
            <person name="Graziosi G."/>
            <person name="Henry R.J."/>
            <person name="Jayarama X."/>
            <person name="Ming R."/>
            <person name="Nagai C."/>
            <person name="Rounsley S."/>
            <person name="Sankoff D."/>
            <person name="Giuliano G."/>
            <person name="Albert V.A."/>
            <person name="Wincker P."/>
            <person name="Lashermes P."/>
        </authorList>
    </citation>
    <scope>NUCLEOTIDE SEQUENCE [LARGE SCALE GENOMIC DNA]</scope>
    <source>
        <strain evidence="6">cv. DH200-94</strain>
    </source>
</reference>
<dbReference type="GO" id="GO:0005524">
    <property type="term" value="F:ATP binding"/>
    <property type="evidence" value="ECO:0007669"/>
    <property type="project" value="UniProtKB-KW"/>
</dbReference>
<dbReference type="OMA" id="IARGINC"/>
<dbReference type="SUPFAM" id="SSF54849">
    <property type="entry name" value="GroEL-intermediate domain like"/>
    <property type="match status" value="1"/>
</dbReference>
<dbReference type="InterPro" id="IPR002194">
    <property type="entry name" value="Chaperonin_TCP-1_CS"/>
</dbReference>
<keyword evidence="6" id="KW-1185">Reference proteome</keyword>
<dbReference type="Gramene" id="CDP17246">
    <property type="protein sequence ID" value="CDP17246"/>
    <property type="gene ID" value="GSCOC_T00013658001"/>
</dbReference>
<dbReference type="PANTHER" id="PTHR11353">
    <property type="entry name" value="CHAPERONIN"/>
    <property type="match status" value="1"/>
</dbReference>
<organism evidence="5 6">
    <name type="scientific">Coffea canephora</name>
    <name type="common">Robusta coffee</name>
    <dbReference type="NCBI Taxonomy" id="49390"/>
    <lineage>
        <taxon>Eukaryota</taxon>
        <taxon>Viridiplantae</taxon>
        <taxon>Streptophyta</taxon>
        <taxon>Embryophyta</taxon>
        <taxon>Tracheophyta</taxon>
        <taxon>Spermatophyta</taxon>
        <taxon>Magnoliopsida</taxon>
        <taxon>eudicotyledons</taxon>
        <taxon>Gunneridae</taxon>
        <taxon>Pentapetalae</taxon>
        <taxon>asterids</taxon>
        <taxon>lamiids</taxon>
        <taxon>Gentianales</taxon>
        <taxon>Rubiaceae</taxon>
        <taxon>Ixoroideae</taxon>
        <taxon>Gardenieae complex</taxon>
        <taxon>Bertiereae - Coffeeae clade</taxon>
        <taxon>Coffeeae</taxon>
        <taxon>Coffea</taxon>
    </lineage>
</organism>
<evidence type="ECO:0000313" key="5">
    <source>
        <dbReference type="EMBL" id="CDP17246.1"/>
    </source>
</evidence>
<proteinExistence type="inferred from homology"/>
<evidence type="ECO:0000313" key="6">
    <source>
        <dbReference type="Proteomes" id="UP000295252"/>
    </source>
</evidence>
<keyword evidence="2" id="KW-0547">Nucleotide-binding</keyword>
<dbReference type="InterPro" id="IPR002423">
    <property type="entry name" value="Cpn60/GroEL/TCP-1"/>
</dbReference>
<dbReference type="PhylomeDB" id="A0A068V9E8"/>